<dbReference type="PANTHER" id="PTHR47515">
    <property type="entry name" value="LOW CALCIUM RESPONSE LOCUS PROTEIN T"/>
    <property type="match status" value="1"/>
</dbReference>
<evidence type="ECO:0000259" key="1">
    <source>
        <dbReference type="PROSITE" id="PS50994"/>
    </source>
</evidence>
<dbReference type="PANTHER" id="PTHR47515:SF1">
    <property type="entry name" value="BLR2054 PROTEIN"/>
    <property type="match status" value="1"/>
</dbReference>
<dbReference type="EMBL" id="CP003364">
    <property type="protein sequence ID" value="AGA25125.1"/>
    <property type="molecule type" value="Genomic_DNA"/>
</dbReference>
<proteinExistence type="predicted"/>
<organism evidence="2 3">
    <name type="scientific">Singulisphaera acidiphila (strain ATCC BAA-1392 / DSM 18658 / VKM B-2454 / MOB10)</name>
    <dbReference type="NCBI Taxonomy" id="886293"/>
    <lineage>
        <taxon>Bacteria</taxon>
        <taxon>Pseudomonadati</taxon>
        <taxon>Planctomycetota</taxon>
        <taxon>Planctomycetia</taxon>
        <taxon>Isosphaerales</taxon>
        <taxon>Isosphaeraceae</taxon>
        <taxon>Singulisphaera</taxon>
    </lineage>
</organism>
<dbReference type="AlphaFoldDB" id="L0D8C8"/>
<dbReference type="Proteomes" id="UP000010798">
    <property type="component" value="Chromosome"/>
</dbReference>
<sequence length="332" mass="38398">MAELEADVDRLKLLVAELALDRRMLQEALKKAMTSARRRMITSEICEIFDVSQRRASRALDLPRSSLRYTPVTRDDQATLARRIEEFAGTYPRFGYRRIWALLNREGWSVNKKAVRRIWRLSGLKVAKPRGTPKPRRPHGQDLNACHLRPSRGKDDVWTWDFIFDRTSDGRSLKWLSLIDEYTRECLALEARRGMTAEEIRVILAEVATMRGGPPHRVRSDNGPEFAAEVVWSWLVETGSGTLYVAPASPWQNGYAESFHSKLRDEFLDREEFESEVQARALGELWKEEYNTERPHSSLAYQTPAEFAARCLRYVPIEENSSDPSYTEQPHQ</sequence>
<reference evidence="2 3" key="1">
    <citation type="submission" date="2012-02" db="EMBL/GenBank/DDBJ databases">
        <title>Complete sequence of chromosome of Singulisphaera acidiphila DSM 18658.</title>
        <authorList>
            <consortium name="US DOE Joint Genome Institute (JGI-PGF)"/>
            <person name="Lucas S."/>
            <person name="Copeland A."/>
            <person name="Lapidus A."/>
            <person name="Glavina del Rio T."/>
            <person name="Dalin E."/>
            <person name="Tice H."/>
            <person name="Bruce D."/>
            <person name="Goodwin L."/>
            <person name="Pitluck S."/>
            <person name="Peters L."/>
            <person name="Ovchinnikova G."/>
            <person name="Chertkov O."/>
            <person name="Kyrpides N."/>
            <person name="Mavromatis K."/>
            <person name="Ivanova N."/>
            <person name="Brettin T."/>
            <person name="Detter J.C."/>
            <person name="Han C."/>
            <person name="Larimer F."/>
            <person name="Land M."/>
            <person name="Hauser L."/>
            <person name="Markowitz V."/>
            <person name="Cheng J.-F."/>
            <person name="Hugenholtz P."/>
            <person name="Woyke T."/>
            <person name="Wu D."/>
            <person name="Tindall B."/>
            <person name="Pomrenke H."/>
            <person name="Brambilla E."/>
            <person name="Klenk H.-P."/>
            <person name="Eisen J.A."/>
        </authorList>
    </citation>
    <scope>NUCLEOTIDE SEQUENCE [LARGE SCALE GENOMIC DNA]</scope>
    <source>
        <strain evidence="3">ATCC BAA-1392 / DSM 18658 / VKM B-2454 / MOB10</strain>
    </source>
</reference>
<gene>
    <name evidence="2" type="ordered locus">Sinac_0715</name>
</gene>
<feature type="domain" description="Integrase catalytic" evidence="1">
    <location>
        <begin position="146"/>
        <end position="312"/>
    </location>
</feature>
<dbReference type="SUPFAM" id="SSF53098">
    <property type="entry name" value="Ribonuclease H-like"/>
    <property type="match status" value="1"/>
</dbReference>
<dbReference type="InterPro" id="IPR048020">
    <property type="entry name" value="Transpos_IS3"/>
</dbReference>
<dbReference type="NCBIfam" id="NF033516">
    <property type="entry name" value="transpos_IS3"/>
    <property type="match status" value="1"/>
</dbReference>
<dbReference type="OrthoDB" id="285898at2"/>
<dbReference type="Gene3D" id="3.30.420.10">
    <property type="entry name" value="Ribonuclease H-like superfamily/Ribonuclease H"/>
    <property type="match status" value="1"/>
</dbReference>
<dbReference type="STRING" id="886293.Sinac_0715"/>
<dbReference type="Pfam" id="PF13683">
    <property type="entry name" value="rve_3"/>
    <property type="match status" value="1"/>
</dbReference>
<name>L0D8C8_SINAD</name>
<dbReference type="HOGENOM" id="CLU_027402_31_0_0"/>
<dbReference type="InterPro" id="IPR012337">
    <property type="entry name" value="RNaseH-like_sf"/>
</dbReference>
<evidence type="ECO:0000313" key="2">
    <source>
        <dbReference type="EMBL" id="AGA25125.1"/>
    </source>
</evidence>
<dbReference type="InterPro" id="IPR036397">
    <property type="entry name" value="RNaseH_sf"/>
</dbReference>
<dbReference type="RefSeq" id="WP_015244306.1">
    <property type="nucleotide sequence ID" value="NC_019892.1"/>
</dbReference>
<dbReference type="GO" id="GO:0015074">
    <property type="term" value="P:DNA integration"/>
    <property type="evidence" value="ECO:0007669"/>
    <property type="project" value="InterPro"/>
</dbReference>
<dbReference type="InterPro" id="IPR025948">
    <property type="entry name" value="HTH-like_dom"/>
</dbReference>
<dbReference type="Pfam" id="PF00665">
    <property type="entry name" value="rve"/>
    <property type="match status" value="1"/>
</dbReference>
<dbReference type="Pfam" id="PF13276">
    <property type="entry name" value="HTH_21"/>
    <property type="match status" value="1"/>
</dbReference>
<dbReference type="PROSITE" id="PS50994">
    <property type="entry name" value="INTEGRASE"/>
    <property type="match status" value="1"/>
</dbReference>
<dbReference type="InterPro" id="IPR001584">
    <property type="entry name" value="Integrase_cat-core"/>
</dbReference>
<accession>L0D8C8</accession>
<evidence type="ECO:0000313" key="3">
    <source>
        <dbReference type="Proteomes" id="UP000010798"/>
    </source>
</evidence>
<keyword evidence="3" id="KW-1185">Reference proteome</keyword>
<dbReference type="GO" id="GO:0003676">
    <property type="term" value="F:nucleic acid binding"/>
    <property type="evidence" value="ECO:0007669"/>
    <property type="project" value="InterPro"/>
</dbReference>
<dbReference type="KEGG" id="saci:Sinac_0715"/>
<dbReference type="eggNOG" id="COG2801">
    <property type="taxonomic scope" value="Bacteria"/>
</dbReference>
<protein>
    <submittedName>
        <fullName evidence="2">Transposase</fullName>
    </submittedName>
</protein>